<dbReference type="GO" id="GO:0009346">
    <property type="term" value="C:ATP-independent citrate lyase complex"/>
    <property type="evidence" value="ECO:0007669"/>
    <property type="project" value="UniProtKB-UniRule"/>
</dbReference>
<dbReference type="STRING" id="1963862.B4O97_09490"/>
<dbReference type="GO" id="GO:0006084">
    <property type="term" value="P:acetyl-CoA metabolic process"/>
    <property type="evidence" value="ECO:0007669"/>
    <property type="project" value="UniProtKB-UniRule"/>
</dbReference>
<dbReference type="PANTHER" id="PTHR40596:SF1">
    <property type="entry name" value="CITRATE LYASE ALPHA CHAIN"/>
    <property type="match status" value="1"/>
</dbReference>
<dbReference type="SUPFAM" id="SSF100950">
    <property type="entry name" value="NagB/RpiA/CoA transferase-like"/>
    <property type="match status" value="2"/>
</dbReference>
<reference evidence="2 3" key="1">
    <citation type="submission" date="2017-03" db="EMBL/GenBank/DDBJ databases">
        <title>Draft Genome sequence of Marispirochaeta sp. strain JC444.</title>
        <authorList>
            <person name="Shivani Y."/>
            <person name="Subhash Y."/>
            <person name="Sasikala C."/>
            <person name="Ramana C."/>
        </authorList>
    </citation>
    <scope>NUCLEOTIDE SEQUENCE [LARGE SCALE GENOMIC DNA]</scope>
    <source>
        <strain evidence="2 3">JC444</strain>
    </source>
</reference>
<keyword evidence="3" id="KW-1185">Reference proteome</keyword>
<dbReference type="GO" id="GO:0008814">
    <property type="term" value="F:citrate CoA-transferase activity"/>
    <property type="evidence" value="ECO:0007669"/>
    <property type="project" value="UniProtKB-UniRule"/>
</dbReference>
<evidence type="ECO:0000313" key="2">
    <source>
        <dbReference type="EMBL" id="ORC35394.1"/>
    </source>
</evidence>
<dbReference type="AlphaFoldDB" id="A0A1Y1RZD6"/>
<sequence length="512" mass="55049">MSENAIGREIPDSIPGCEKLKPFQGAFANTPLVRQEKGNRNLPRLNKLLDTVEQAVLKTGLKDGMTISFHHHFRNGDKVVNMVLDVIANLGIKNLTLASSSLTTVHDELLPHIKNRVISRIITSGLRSRLGEQISAGIMDVPVLFHSHGGRARAVETGQIKIDVAFLGVPSSDVYGNANGFTGTSACGSLGYAIVDAKHASRVVLITDNLVEYPNTPFSIDQDLVDHIVVVDSVGDSSRIATGATRITSNPKDLLIAQNAADVIAYSPYFEDGFSLQTGSGGASLATTRYLSDYMRRRGVTCSWALGGITSQIVRMHQEGLIKRMLDVQSFDLDAVNSIAVNPMHTEIDASYYANPLNKGCAVNKLNVVVLSALEIDTNFNVNVLTGSDGIIMGASGGHSDTAVGSGLSVVVAPLIRGRISSVVDRVLTVVTPGESVDILVTDRGIAINPRRKDLVDYFHGSKLPLYTIQELKERAERVAGTPEPIKFGDKVVGLVEYRDGTIIDVIRNVAD</sequence>
<dbReference type="EC" id="2.8.3.10" evidence="1"/>
<evidence type="ECO:0000256" key="1">
    <source>
        <dbReference type="PIRNR" id="PIRNR009451"/>
    </source>
</evidence>
<dbReference type="RefSeq" id="WP_083050345.1">
    <property type="nucleotide sequence ID" value="NZ_CAXXQO010000003.1"/>
</dbReference>
<proteinExistence type="predicted"/>
<dbReference type="InterPro" id="IPR037171">
    <property type="entry name" value="NagB/RpiA_transferase-like"/>
</dbReference>
<dbReference type="EMBL" id="MWQY01000009">
    <property type="protein sequence ID" value="ORC35394.1"/>
    <property type="molecule type" value="Genomic_DNA"/>
</dbReference>
<keyword evidence="1 2" id="KW-0456">Lyase</keyword>
<dbReference type="Proteomes" id="UP000192343">
    <property type="component" value="Unassembled WGS sequence"/>
</dbReference>
<dbReference type="Gene3D" id="3.40.1080.10">
    <property type="entry name" value="Glutaconate Coenzyme A-transferase"/>
    <property type="match status" value="2"/>
</dbReference>
<comment type="catalytic activity">
    <reaction evidence="1">
        <text>citrate = oxaloacetate + acetate</text>
        <dbReference type="Rhea" id="RHEA:10760"/>
        <dbReference type="ChEBI" id="CHEBI:16452"/>
        <dbReference type="ChEBI" id="CHEBI:16947"/>
        <dbReference type="ChEBI" id="CHEBI:30089"/>
        <dbReference type="EC" id="4.1.3.6"/>
    </reaction>
</comment>
<dbReference type="EC" id="4.1.3.6" evidence="1"/>
<dbReference type="PANTHER" id="PTHR40596">
    <property type="entry name" value="CITRATE LYASE ALPHA CHAIN"/>
    <property type="match status" value="1"/>
</dbReference>
<dbReference type="InterPro" id="IPR006472">
    <property type="entry name" value="Citrate_lyase_asu"/>
</dbReference>
<dbReference type="OrthoDB" id="9767643at2"/>
<keyword evidence="1" id="KW-0808">Transferase</keyword>
<protein>
    <recommendedName>
        <fullName evidence="1">Citrate lyase alpha chain</fullName>
        <shortName evidence="1">Citrase alpha chain</shortName>
        <ecNumber evidence="1">2.8.3.10</ecNumber>
        <ecNumber evidence="1">4.1.3.6</ecNumber>
    </recommendedName>
    <alternativeName>
        <fullName evidence="1">Citrate (pro-3S)-lyase alpha chain</fullName>
    </alternativeName>
    <alternativeName>
        <fullName evidence="1">Citrate CoA-transferase subunit</fullName>
    </alternativeName>
</protein>
<dbReference type="PIRSF" id="PIRSF009451">
    <property type="entry name" value="Citrt_lyas_alpha"/>
    <property type="match status" value="1"/>
</dbReference>
<evidence type="ECO:0000313" key="3">
    <source>
        <dbReference type="Proteomes" id="UP000192343"/>
    </source>
</evidence>
<dbReference type="Pfam" id="PF04223">
    <property type="entry name" value="CitF"/>
    <property type="match status" value="1"/>
</dbReference>
<accession>A0A1Y1RZD6</accession>
<dbReference type="NCBIfam" id="TIGR01584">
    <property type="entry name" value="citF"/>
    <property type="match status" value="1"/>
</dbReference>
<dbReference type="GO" id="GO:0008815">
    <property type="term" value="F:citrate (pro-3S)-lyase activity"/>
    <property type="evidence" value="ECO:0007669"/>
    <property type="project" value="UniProtKB-UniRule"/>
</dbReference>
<name>A0A1Y1RZD6_9SPIO</name>
<comment type="caution">
    <text evidence="2">The sequence shown here is derived from an EMBL/GenBank/DDBJ whole genome shotgun (WGS) entry which is preliminary data.</text>
</comment>
<keyword evidence="1" id="KW-0963">Cytoplasm</keyword>
<gene>
    <name evidence="2" type="ORF">B4O97_09490</name>
</gene>
<organism evidence="2 3">
    <name type="scientific">Marispirochaeta aestuarii</name>
    <dbReference type="NCBI Taxonomy" id="1963862"/>
    <lineage>
        <taxon>Bacteria</taxon>
        <taxon>Pseudomonadati</taxon>
        <taxon>Spirochaetota</taxon>
        <taxon>Spirochaetia</taxon>
        <taxon>Spirochaetales</taxon>
        <taxon>Spirochaetaceae</taxon>
        <taxon>Marispirochaeta</taxon>
    </lineage>
</organism>
<dbReference type="GO" id="GO:0005737">
    <property type="term" value="C:cytoplasm"/>
    <property type="evidence" value="ECO:0007669"/>
    <property type="project" value="UniProtKB-SubCell"/>
</dbReference>
<comment type="catalytic activity">
    <reaction evidence="1">
        <text>citrate + acetyl-CoA = (3S)-citryl-CoA + acetate</text>
        <dbReference type="Rhea" id="RHEA:19405"/>
        <dbReference type="ChEBI" id="CHEBI:16947"/>
        <dbReference type="ChEBI" id="CHEBI:30089"/>
        <dbReference type="ChEBI" id="CHEBI:57288"/>
        <dbReference type="ChEBI" id="CHEBI:57321"/>
        <dbReference type="EC" id="2.8.3.10"/>
    </reaction>
</comment>
<comment type="subcellular location">
    <subcellularLocation>
        <location evidence="1">Cytoplasm</location>
    </subcellularLocation>
</comment>